<protein>
    <submittedName>
        <fullName evidence="2">Uncharacterized protein</fullName>
    </submittedName>
</protein>
<organism evidence="2 3">
    <name type="scientific">Thermogemmatispora tikiterensis</name>
    <dbReference type="NCBI Taxonomy" id="1825093"/>
    <lineage>
        <taxon>Bacteria</taxon>
        <taxon>Bacillati</taxon>
        <taxon>Chloroflexota</taxon>
        <taxon>Ktedonobacteria</taxon>
        <taxon>Thermogemmatisporales</taxon>
        <taxon>Thermogemmatisporaceae</taxon>
        <taxon>Thermogemmatispora</taxon>
    </lineage>
</organism>
<keyword evidence="3" id="KW-1185">Reference proteome</keyword>
<evidence type="ECO:0000313" key="2">
    <source>
        <dbReference type="EMBL" id="RAQ95873.1"/>
    </source>
</evidence>
<name>A0A328VJT2_9CHLR</name>
<feature type="region of interest" description="Disordered" evidence="1">
    <location>
        <begin position="16"/>
        <end position="35"/>
    </location>
</feature>
<sequence>MDFLAEMMALFLSSMPLSEPSAPRPGQAAVQSSELKRERKGVAPAFVVHLCLQIGGRDTLLEDEGRERVPRTAHCSRITPIAGTDRARARRGGRQQGSLPSRLGVRLSTAASRGATLQA</sequence>
<evidence type="ECO:0000256" key="1">
    <source>
        <dbReference type="SAM" id="MobiDB-lite"/>
    </source>
</evidence>
<gene>
    <name evidence="2" type="ORF">A4R35_10020</name>
</gene>
<accession>A0A328VJT2</accession>
<dbReference type="Proteomes" id="UP000248706">
    <property type="component" value="Unassembled WGS sequence"/>
</dbReference>
<comment type="caution">
    <text evidence="2">The sequence shown here is derived from an EMBL/GenBank/DDBJ whole genome shotgun (WGS) entry which is preliminary data.</text>
</comment>
<reference evidence="2 3" key="1">
    <citation type="submission" date="2016-08" db="EMBL/GenBank/DDBJ databases">
        <title>Analysis of Carbohydrate Active Enzymes in Thermogemmatispora T81 Reveals Carbohydrate Degradation Ability.</title>
        <authorList>
            <person name="Tomazini A."/>
            <person name="Lal S."/>
            <person name="Stott M."/>
            <person name="Henrissat B."/>
            <person name="Polikarpov I."/>
            <person name="Sparling R."/>
            <person name="Levin D.B."/>
        </authorList>
    </citation>
    <scope>NUCLEOTIDE SEQUENCE [LARGE SCALE GENOMIC DNA]</scope>
    <source>
        <strain evidence="2 3">T81</strain>
    </source>
</reference>
<feature type="region of interest" description="Disordered" evidence="1">
    <location>
        <begin position="79"/>
        <end position="119"/>
    </location>
</feature>
<feature type="compositionally biased region" description="Polar residues" evidence="1">
    <location>
        <begin position="109"/>
        <end position="119"/>
    </location>
</feature>
<dbReference type="AlphaFoldDB" id="A0A328VJT2"/>
<dbReference type="EMBL" id="MCIF01000002">
    <property type="protein sequence ID" value="RAQ95873.1"/>
    <property type="molecule type" value="Genomic_DNA"/>
</dbReference>
<proteinExistence type="predicted"/>
<evidence type="ECO:0000313" key="3">
    <source>
        <dbReference type="Proteomes" id="UP000248706"/>
    </source>
</evidence>